<evidence type="ECO:0000313" key="1">
    <source>
        <dbReference type="EMBL" id="KAJ8676919.1"/>
    </source>
</evidence>
<dbReference type="Proteomes" id="UP001239111">
    <property type="component" value="Chromosome 2"/>
</dbReference>
<accession>A0ACC2P0R4</accession>
<dbReference type="EMBL" id="CM056742">
    <property type="protein sequence ID" value="KAJ8676919.1"/>
    <property type="molecule type" value="Genomic_DNA"/>
</dbReference>
<name>A0ACC2P0R4_9HYME</name>
<reference evidence="1" key="1">
    <citation type="submission" date="2023-04" db="EMBL/GenBank/DDBJ databases">
        <title>A chromosome-level genome assembly of the parasitoid wasp Eretmocerus hayati.</title>
        <authorList>
            <person name="Zhong Y."/>
            <person name="Liu S."/>
            <person name="Liu Y."/>
        </authorList>
    </citation>
    <scope>NUCLEOTIDE SEQUENCE</scope>
    <source>
        <strain evidence="1">ZJU_SS_LIU_2023</strain>
    </source>
</reference>
<protein>
    <submittedName>
        <fullName evidence="1">Uncharacterized protein</fullName>
    </submittedName>
</protein>
<comment type="caution">
    <text evidence="1">The sequence shown here is derived from an EMBL/GenBank/DDBJ whole genome shotgun (WGS) entry which is preliminary data.</text>
</comment>
<gene>
    <name evidence="1" type="ORF">QAD02_012706</name>
</gene>
<sequence length="221" mass="25149">MNGLSTDETPPEIQTLNRFEKVLIQSAEVFQAIVKPETVQKKNIPHYMKLDQVKDRTFHSPLSLEATLEKICRGTDPINMNHEMFILVRSDPTKRKVVWEDNVDITKVWTALELLKSSNPLYASIELPHSPAGLLQHLEQADLEYEGRKVDKQPDGVEDNSDLPRDSNHVEHLDKSANDDFIDYDDGGQINPEPNKCQPGANVDHNDVIADFSDTEREHEN</sequence>
<keyword evidence="2" id="KW-1185">Reference proteome</keyword>
<proteinExistence type="predicted"/>
<organism evidence="1 2">
    <name type="scientific">Eretmocerus hayati</name>
    <dbReference type="NCBI Taxonomy" id="131215"/>
    <lineage>
        <taxon>Eukaryota</taxon>
        <taxon>Metazoa</taxon>
        <taxon>Ecdysozoa</taxon>
        <taxon>Arthropoda</taxon>
        <taxon>Hexapoda</taxon>
        <taxon>Insecta</taxon>
        <taxon>Pterygota</taxon>
        <taxon>Neoptera</taxon>
        <taxon>Endopterygota</taxon>
        <taxon>Hymenoptera</taxon>
        <taxon>Apocrita</taxon>
        <taxon>Proctotrupomorpha</taxon>
        <taxon>Chalcidoidea</taxon>
        <taxon>Aphelinidae</taxon>
        <taxon>Aphelininae</taxon>
        <taxon>Eretmocerus</taxon>
    </lineage>
</organism>
<evidence type="ECO:0000313" key="2">
    <source>
        <dbReference type="Proteomes" id="UP001239111"/>
    </source>
</evidence>